<dbReference type="RefSeq" id="WP_004293827.1">
    <property type="nucleotide sequence ID" value="NZ_JGDJ01000234.1"/>
</dbReference>
<evidence type="ECO:0000259" key="1">
    <source>
        <dbReference type="Pfam" id="PF16820"/>
    </source>
</evidence>
<sequence>MHRFHYFIISACMLFTSCNKDEVITEEVGGQPIIELDSETGIYTVKVDHELTIAPTYQNVEDALFAWTIDGTLVSSGPSLQRTWNECGDFYVKLRVDNAEGYAEEELKVEVKELTPPVISLALPSQGLKVVRNTDYTFTPDIQHSDVEGFKIEWVREGKIVSTENTYTFNEKELGVYTVTINASNIDGTTTKDVSVEVVETMPYVVKFPTPSYLQTSTDRYTFADRPVFLRPLLEYFDNPRFEWSVDGQVMEGEVERMFKFTPSAPGEYTVSCTVSEDTPTEKISRNIDKGKTAVTATVKVVCVDKKEQDGFRASGSSKLWNKVYEYTPAPGQFINETSTIGGMTGNETSPEAAVAWATQRLKDKLHVSLGSFGGYIIVGFDHSIPNSGNQYDFCVQGNAFDGSSEPGIVWVMQDINGNGLPDDEWYELKGSEAGKEETIQNFEVTYYRPEGKKMDVQWISSDGRNGWVDYLSAYHTQDYYYPAWISENSYTLTGTCLAARNTQDSQTGYWDNQSYDWGYVDNFGNDQIEGGSTVDGSGQRNGFKISNAIHADGTEANLQYIDFIKIQCGVLAKSGWLGEVSTEVFSFEDLTK</sequence>
<evidence type="ECO:0000313" key="3">
    <source>
        <dbReference type="Proteomes" id="UP000022082"/>
    </source>
</evidence>
<feature type="domain" description="Bacteroidetes PKD-like" evidence="1">
    <location>
        <begin position="32"/>
        <end position="98"/>
    </location>
</feature>
<dbReference type="InterPro" id="IPR041696">
    <property type="entry name" value="PKD_3"/>
</dbReference>
<comment type="caution">
    <text evidence="2">The sequence shown here is derived from an EMBL/GenBank/DDBJ whole genome shotgun (WGS) entry which is preliminary data.</text>
</comment>
<dbReference type="AlphaFoldDB" id="A0A015X146"/>
<reference evidence="2 3" key="1">
    <citation type="submission" date="2014-02" db="EMBL/GenBank/DDBJ databases">
        <authorList>
            <person name="Sears C."/>
            <person name="Carroll K."/>
            <person name="Sack B.R."/>
            <person name="Qadri F."/>
            <person name="Myers L.L."/>
            <person name="Chung G.-T."/>
            <person name="Escheverria P."/>
            <person name="Fraser C.M."/>
            <person name="Sadzewicz L."/>
            <person name="Shefchek K.A."/>
            <person name="Tallon L."/>
            <person name="Das S.P."/>
            <person name="Daugherty S."/>
            <person name="Mongodin E.F."/>
        </authorList>
    </citation>
    <scope>NUCLEOTIDE SEQUENCE [LARGE SCALE GENOMIC DNA]</scope>
    <source>
        <strain evidence="2 3">S36L11</strain>
    </source>
</reference>
<evidence type="ECO:0000313" key="2">
    <source>
        <dbReference type="EMBL" id="EXZ27910.1"/>
    </source>
</evidence>
<feature type="domain" description="Bacteroidetes PKD-like" evidence="1">
    <location>
        <begin position="116"/>
        <end position="185"/>
    </location>
</feature>
<organism evidence="2 3">
    <name type="scientific">Bacteroides fragilis str. S36L11</name>
    <dbReference type="NCBI Taxonomy" id="1339327"/>
    <lineage>
        <taxon>Bacteria</taxon>
        <taxon>Pseudomonadati</taxon>
        <taxon>Bacteroidota</taxon>
        <taxon>Bacteroidia</taxon>
        <taxon>Bacteroidales</taxon>
        <taxon>Bacteroidaceae</taxon>
        <taxon>Bacteroides</taxon>
    </lineage>
</organism>
<name>A0A015X146_BACFG</name>
<dbReference type="EMBL" id="JGDJ01000234">
    <property type="protein sequence ID" value="EXZ27910.1"/>
    <property type="molecule type" value="Genomic_DNA"/>
</dbReference>
<dbReference type="Proteomes" id="UP000022082">
    <property type="component" value="Unassembled WGS sequence"/>
</dbReference>
<dbReference type="Pfam" id="PF16820">
    <property type="entry name" value="PKD_3"/>
    <property type="match status" value="2"/>
</dbReference>
<dbReference type="PATRIC" id="fig|1339327.3.peg.3469"/>
<protein>
    <submittedName>
        <fullName evidence="2">Fibronectin type-III family protein</fullName>
    </submittedName>
</protein>
<dbReference type="GeneID" id="59809578"/>
<dbReference type="SMR" id="A0A015X146"/>
<gene>
    <name evidence="2" type="ORF">M136_2899</name>
</gene>
<proteinExistence type="predicted"/>
<dbReference type="PROSITE" id="PS51257">
    <property type="entry name" value="PROKAR_LIPOPROTEIN"/>
    <property type="match status" value="1"/>
</dbReference>
<accession>A0A015X146</accession>